<gene>
    <name evidence="5" type="primary">aroH1</name>
    <name evidence="5" type="ORF">FEAC_00410</name>
</gene>
<feature type="binding site" evidence="3">
    <location>
        <position position="108"/>
    </location>
    <ligand>
        <name>phosphoenolpyruvate</name>
        <dbReference type="ChEBI" id="CHEBI:58702"/>
    </ligand>
</feature>
<keyword evidence="4" id="KW-0028">Amino-acid biosynthesis</keyword>
<keyword evidence="6" id="KW-1185">Reference proteome</keyword>
<dbReference type="PANTHER" id="PTHR21337">
    <property type="entry name" value="PHOSPHO-2-DEHYDRO-3-DEOXYHEPTONATE ALDOLASE 1, 2"/>
    <property type="match status" value="1"/>
</dbReference>
<reference evidence="5 6" key="1">
    <citation type="submission" date="2015-01" db="EMBL/GenBank/DDBJ databases">
        <title>Draft genome of the acidophilic iron oxidizer Ferrimicrobium acidiphilum strain T23.</title>
        <authorList>
            <person name="Poehlein A."/>
            <person name="Eisen S."/>
            <person name="Schloemann M."/>
            <person name="Johnson B.D."/>
            <person name="Daniel R."/>
            <person name="Muehling M."/>
        </authorList>
    </citation>
    <scope>NUCLEOTIDE SEQUENCE [LARGE SCALE GENOMIC DNA]</scope>
    <source>
        <strain evidence="5 6">T23</strain>
    </source>
</reference>
<dbReference type="GeneID" id="78371402"/>
<protein>
    <recommendedName>
        <fullName evidence="4">Phospho-2-dehydro-3-deoxyheptonate aldolase</fullName>
        <ecNumber evidence="4">2.5.1.54</ecNumber>
    </recommendedName>
</protein>
<accession>A0A0D8FY20</accession>
<dbReference type="RefSeq" id="WP_035388153.1">
    <property type="nucleotide sequence ID" value="NZ_JQKF01000001.1"/>
</dbReference>
<comment type="caution">
    <text evidence="5">The sequence shown here is derived from an EMBL/GenBank/DDBJ whole genome shotgun (WGS) entry which is preliminary data.</text>
</comment>
<dbReference type="GO" id="GO:0009423">
    <property type="term" value="P:chorismate biosynthetic process"/>
    <property type="evidence" value="ECO:0007669"/>
    <property type="project" value="UniProtKB-UniPathway"/>
</dbReference>
<evidence type="ECO:0000313" key="6">
    <source>
        <dbReference type="Proteomes" id="UP000032336"/>
    </source>
</evidence>
<comment type="cofactor">
    <cofactor evidence="3">
        <name>Mn(2+)</name>
        <dbReference type="ChEBI" id="CHEBI:29035"/>
    </cofactor>
    <cofactor evidence="3">
        <name>Co(2+)</name>
        <dbReference type="ChEBI" id="CHEBI:48828"/>
    </cofactor>
    <cofactor evidence="3">
        <name>Cd(2+)</name>
        <dbReference type="ChEBI" id="CHEBI:48775"/>
    </cofactor>
    <text evidence="3">Binds 1 divalent cation per subunit. The enzyme is active with manganese, cobalt or cadmium ions.</text>
</comment>
<dbReference type="Gene3D" id="3.20.20.70">
    <property type="entry name" value="Aldolase class I"/>
    <property type="match status" value="1"/>
</dbReference>
<evidence type="ECO:0000313" key="5">
    <source>
        <dbReference type="EMBL" id="KJE78051.1"/>
    </source>
</evidence>
<dbReference type="EC" id="2.5.1.54" evidence="4"/>
<sequence>MSLQWDPWDWQNYPIAQQPTWHSRDELDAVRRELSLRAPLVFPREIDSLKRGLARAAHGKAFVLQAGDCAESFNDHSAATIRAKLRVILQMAVVLTYSSGVSVVKIGRIAGQYAKPRSSETEVHHGVQIPVFRGHIVHDDRPTLEARRPDPQRMLTAYDLSRATVSTVKALTEGGFSDLSRAHSWNQDFVASSPEGERYESIAAEIERALHFMAACGIDLSKEEVLHQITLWTSHEALLLGYEAALTRLDPASQRFYDLSAHQLWIGDRTRDPKGAHVRFASGVANPIGVKVGPSMGISDLLDVCRELDPDREPGRLMLVARMGRGAVRDKLGDLVTAVRDAGHPVVWLCDPMHGNTFLSEAGYKTRDFEDIMDEISGFFEVHRRLGTWPGGIHIELTGQDVTECLGGGEEVLEEELSRAYDTICDPRLNARQSLDLAYRVAELLIR</sequence>
<keyword evidence="3" id="KW-0104">Cadmium</keyword>
<feature type="binding site" evidence="3">
    <location>
        <position position="396"/>
    </location>
    <ligand>
        <name>Mn(2+)</name>
        <dbReference type="ChEBI" id="CHEBI:29035"/>
    </ligand>
</feature>
<dbReference type="GO" id="GO:0003849">
    <property type="term" value="F:3-deoxy-7-phosphoheptulonate synthase activity"/>
    <property type="evidence" value="ECO:0007669"/>
    <property type="project" value="UniProtKB-EC"/>
</dbReference>
<feature type="binding site" evidence="3">
    <location>
        <position position="426"/>
    </location>
    <ligand>
        <name>Mn(2+)</name>
        <dbReference type="ChEBI" id="CHEBI:29035"/>
    </ligand>
</feature>
<dbReference type="Proteomes" id="UP000032336">
    <property type="component" value="Unassembled WGS sequence"/>
</dbReference>
<dbReference type="AlphaFoldDB" id="A0A0D8FY20"/>
<dbReference type="InterPro" id="IPR013785">
    <property type="entry name" value="Aldolase_TIM"/>
</dbReference>
<dbReference type="STRING" id="1121877.FEAC_00410"/>
<dbReference type="GO" id="GO:0009073">
    <property type="term" value="P:aromatic amino acid family biosynthetic process"/>
    <property type="evidence" value="ECO:0007669"/>
    <property type="project" value="UniProtKB-KW"/>
</dbReference>
<organism evidence="5 6">
    <name type="scientific">Ferrimicrobium acidiphilum DSM 19497</name>
    <dbReference type="NCBI Taxonomy" id="1121877"/>
    <lineage>
        <taxon>Bacteria</taxon>
        <taxon>Bacillati</taxon>
        <taxon>Actinomycetota</taxon>
        <taxon>Acidimicrobiia</taxon>
        <taxon>Acidimicrobiales</taxon>
        <taxon>Acidimicrobiaceae</taxon>
        <taxon>Ferrimicrobium</taxon>
    </lineage>
</organism>
<name>A0A0D8FY20_9ACTN</name>
<dbReference type="PATRIC" id="fig|1121877.4.peg.46"/>
<comment type="catalytic activity">
    <reaction evidence="4">
        <text>D-erythrose 4-phosphate + phosphoenolpyruvate + H2O = 7-phospho-2-dehydro-3-deoxy-D-arabino-heptonate + phosphate</text>
        <dbReference type="Rhea" id="RHEA:14717"/>
        <dbReference type="ChEBI" id="CHEBI:15377"/>
        <dbReference type="ChEBI" id="CHEBI:16897"/>
        <dbReference type="ChEBI" id="CHEBI:43474"/>
        <dbReference type="ChEBI" id="CHEBI:58394"/>
        <dbReference type="ChEBI" id="CHEBI:58702"/>
        <dbReference type="EC" id="2.5.1.54"/>
    </reaction>
</comment>
<dbReference type="EMBL" id="JXUW01000001">
    <property type="protein sequence ID" value="KJE78051.1"/>
    <property type="molecule type" value="Genomic_DNA"/>
</dbReference>
<evidence type="ECO:0000256" key="1">
    <source>
        <dbReference type="ARBA" id="ARBA00008911"/>
    </source>
</evidence>
<keyword evidence="3" id="KW-0464">Manganese</keyword>
<dbReference type="PANTHER" id="PTHR21337:SF0">
    <property type="entry name" value="PHOSPHO-2-DEHYDRO-3-DEOXYHEPTONATE ALDOLASE"/>
    <property type="match status" value="1"/>
</dbReference>
<dbReference type="GO" id="GO:0008652">
    <property type="term" value="P:amino acid biosynthetic process"/>
    <property type="evidence" value="ECO:0007669"/>
    <property type="project" value="UniProtKB-KW"/>
</dbReference>
<comment type="similarity">
    <text evidence="1 4">Belongs to the class-II DAHP synthase family.</text>
</comment>
<dbReference type="OrthoDB" id="9766852at2"/>
<evidence type="ECO:0000256" key="3">
    <source>
        <dbReference type="PIRSR" id="PIRSR602480-1"/>
    </source>
</evidence>
<evidence type="ECO:0000256" key="2">
    <source>
        <dbReference type="ARBA" id="ARBA00022679"/>
    </source>
</evidence>
<proteinExistence type="inferred from homology"/>
<feature type="binding site" evidence="3">
    <location>
        <position position="69"/>
    </location>
    <ligand>
        <name>Mn(2+)</name>
        <dbReference type="ChEBI" id="CHEBI:29035"/>
    </ligand>
</feature>
<keyword evidence="3" id="KW-0170">Cobalt</keyword>
<dbReference type="eggNOG" id="COG3200">
    <property type="taxonomic scope" value="Bacteria"/>
</dbReference>
<comment type="pathway">
    <text evidence="4">Metabolic intermediate biosynthesis; chorismate biosynthesis; chorismate from D-erythrose 4-phosphate and phosphoenolpyruvate: step 1/7.</text>
</comment>
<feature type="binding site" evidence="3">
    <location>
        <position position="291"/>
    </location>
    <ligand>
        <name>phosphoenolpyruvate</name>
        <dbReference type="ChEBI" id="CHEBI:58702"/>
    </ligand>
</feature>
<dbReference type="SUPFAM" id="SSF51569">
    <property type="entry name" value="Aldolase"/>
    <property type="match status" value="1"/>
</dbReference>
<keyword evidence="2 4" id="KW-0808">Transferase</keyword>
<dbReference type="UniPathway" id="UPA00053">
    <property type="reaction ID" value="UER00084"/>
</dbReference>
<dbReference type="InterPro" id="IPR002480">
    <property type="entry name" value="DAHP_synth_2"/>
</dbReference>
<keyword evidence="4" id="KW-0057">Aromatic amino acid biosynthesis</keyword>
<dbReference type="Pfam" id="PF01474">
    <property type="entry name" value="DAHP_synth_2"/>
    <property type="match status" value="1"/>
</dbReference>
<feature type="binding site" evidence="3">
    <location>
        <position position="322"/>
    </location>
    <ligand>
        <name>phosphoenolpyruvate</name>
        <dbReference type="ChEBI" id="CHEBI:58702"/>
    </ligand>
</feature>
<evidence type="ECO:0000256" key="4">
    <source>
        <dbReference type="RuleBase" id="RU363071"/>
    </source>
</evidence>
<dbReference type="NCBIfam" id="TIGR01358">
    <property type="entry name" value="DAHP_synth_II"/>
    <property type="match status" value="1"/>
</dbReference>
<feature type="binding site" evidence="3">
    <location>
        <position position="354"/>
    </location>
    <ligand>
        <name>Mn(2+)</name>
        <dbReference type="ChEBI" id="CHEBI:29035"/>
    </ligand>
</feature>